<name>A0A1T4MM32_9FIRM</name>
<keyword evidence="2" id="KW-0812">Transmembrane</keyword>
<dbReference type="EMBL" id="FUWY01000003">
    <property type="protein sequence ID" value="SJZ67876.1"/>
    <property type="molecule type" value="Genomic_DNA"/>
</dbReference>
<keyword evidence="2" id="KW-0472">Membrane</keyword>
<dbReference type="InterPro" id="IPR026906">
    <property type="entry name" value="LRR_5"/>
</dbReference>
<dbReference type="AlphaFoldDB" id="A0A1T4MM32"/>
<accession>A0A1T4MM32</accession>
<feature type="chain" id="PRO_5039408369" evidence="3">
    <location>
        <begin position="23"/>
        <end position="857"/>
    </location>
</feature>
<feature type="compositionally biased region" description="Acidic residues" evidence="1">
    <location>
        <begin position="65"/>
        <end position="74"/>
    </location>
</feature>
<keyword evidence="2" id="KW-1133">Transmembrane helix</keyword>
<feature type="transmembrane region" description="Helical" evidence="2">
    <location>
        <begin position="832"/>
        <end position="851"/>
    </location>
</feature>
<evidence type="ECO:0000256" key="2">
    <source>
        <dbReference type="SAM" id="Phobius"/>
    </source>
</evidence>
<feature type="region of interest" description="Disordered" evidence="1">
    <location>
        <begin position="632"/>
        <end position="694"/>
    </location>
</feature>
<feature type="compositionally biased region" description="Polar residues" evidence="1">
    <location>
        <begin position="675"/>
        <end position="694"/>
    </location>
</feature>
<feature type="compositionally biased region" description="Low complexity" evidence="1">
    <location>
        <begin position="663"/>
        <end position="673"/>
    </location>
</feature>
<feature type="signal peptide" evidence="3">
    <location>
        <begin position="1"/>
        <end position="22"/>
    </location>
</feature>
<keyword evidence="5" id="KW-1185">Reference proteome</keyword>
<evidence type="ECO:0000313" key="4">
    <source>
        <dbReference type="EMBL" id="SJZ67876.1"/>
    </source>
</evidence>
<dbReference type="Pfam" id="PF13306">
    <property type="entry name" value="LRR_5"/>
    <property type="match status" value="1"/>
</dbReference>
<proteinExistence type="predicted"/>
<feature type="compositionally biased region" description="Pro residues" evidence="1">
    <location>
        <begin position="646"/>
        <end position="662"/>
    </location>
</feature>
<dbReference type="InterPro" id="IPR032675">
    <property type="entry name" value="LRR_dom_sf"/>
</dbReference>
<dbReference type="OrthoDB" id="1058381at2"/>
<protein>
    <submittedName>
        <fullName evidence="4">Leucine rich repeat-containing protein</fullName>
    </submittedName>
</protein>
<feature type="compositionally biased region" description="Low complexity" evidence="1">
    <location>
        <begin position="41"/>
        <end position="59"/>
    </location>
</feature>
<evidence type="ECO:0000313" key="5">
    <source>
        <dbReference type="Proteomes" id="UP000243297"/>
    </source>
</evidence>
<keyword evidence="3" id="KW-0732">Signal</keyword>
<dbReference type="RefSeq" id="WP_078711708.1">
    <property type="nucleotide sequence ID" value="NZ_FUWY01000003.1"/>
</dbReference>
<sequence length="857" mass="95003">MYRGIIKLLTVALLFLSFQANLGLSNFVIAEEGQEGANVVTNTTEPSEQTTEPSVEPTQGANSEENLDNDETIVDDTKNEEITTTEEDLLLESNSQNNLMLETNTISPRSVGQVFAIDGINYKVLTEDASTMTGTVQVGIGSLEAGAVSCNALVNCSTRDSLIIPDTITNKGYTYTVNQIGSSAFQNAPISHLTVPSGIARVGYQAFSSSSIKELYFAEGLKEIYEKAFIGSAIEVLTIPSTVEKLHGALFSSASNIKTIYLNANPDTVTLVNITESGNIPFYGLTQEATVILPSQEMYEKWKLRADKEGSKYNTFKICLTYEMKMIFVDKNLNPINVNGEMHTLFLKSIKYLKQSNGAYYYDRNTVNIPVPSIPTNLGYEANYWGITPLGLSVIDGSGNFSAPEAYIGSNKYFEYSDIVDSPYMVAVEDKFKINITPALDRPYNGETGIGMSFNRNVGDYFKDGTRKVQVWIVDDAAPKRLSWSFKSNVLNPGIYNVADTGKYRVGILYYNTNITPLFYTWQTDLPAVNDNLGKEYNIKITPAVINVNPKTETRILWSNQQTLPEIKYSDTDLDGTISWDVGQSPLLGKHSYTYTYIPDNLDGKNVSDKTKTAKNFTTDKLEGTIEIEYYENQSTPAPDNKPEPEPTSIPTPFPVPTPTATPKPATKPTFSPSAIPTESPSVTPNSPKGGNSKTDIIVNEVEKVEVKTRSGNKIFDTTLNIYIEKSNDEAKKEIEKKIPNLLNSFDIIVEENGVKKNETVLNESIVITIDYEQYKNYTELKVLQNNGGEYKELDYEIIYDGNTPTAIQFTSESTEGIAITGIEIKKQGFNWLWLIPVIAAAGVLVLLIYVRKREKE</sequence>
<reference evidence="5" key="1">
    <citation type="submission" date="2017-02" db="EMBL/GenBank/DDBJ databases">
        <authorList>
            <person name="Varghese N."/>
            <person name="Submissions S."/>
        </authorList>
    </citation>
    <scope>NUCLEOTIDE SEQUENCE [LARGE SCALE GENOMIC DNA]</scope>
    <source>
        <strain evidence="5">ATCC 25662</strain>
    </source>
</reference>
<evidence type="ECO:0000256" key="1">
    <source>
        <dbReference type="SAM" id="MobiDB-lite"/>
    </source>
</evidence>
<dbReference type="STRING" id="118967.SAMN02745191_1301"/>
<dbReference type="Gene3D" id="3.80.10.10">
    <property type="entry name" value="Ribonuclease Inhibitor"/>
    <property type="match status" value="1"/>
</dbReference>
<feature type="region of interest" description="Disordered" evidence="1">
    <location>
        <begin position="41"/>
        <end position="81"/>
    </location>
</feature>
<gene>
    <name evidence="4" type="ORF">SAMN02745191_1301</name>
</gene>
<evidence type="ECO:0000256" key="3">
    <source>
        <dbReference type="SAM" id="SignalP"/>
    </source>
</evidence>
<dbReference type="Proteomes" id="UP000243297">
    <property type="component" value="Unassembled WGS sequence"/>
</dbReference>
<organism evidence="4 5">
    <name type="scientific">Anaerorhabdus furcosa</name>
    <dbReference type="NCBI Taxonomy" id="118967"/>
    <lineage>
        <taxon>Bacteria</taxon>
        <taxon>Bacillati</taxon>
        <taxon>Bacillota</taxon>
        <taxon>Erysipelotrichia</taxon>
        <taxon>Erysipelotrichales</taxon>
        <taxon>Erysipelotrichaceae</taxon>
        <taxon>Anaerorhabdus</taxon>
    </lineage>
</organism>